<dbReference type="SUPFAM" id="SSF88697">
    <property type="entry name" value="PUA domain-like"/>
    <property type="match status" value="1"/>
</dbReference>
<evidence type="ECO:0000259" key="6">
    <source>
        <dbReference type="Pfam" id="PF01878"/>
    </source>
</evidence>
<evidence type="ECO:0000256" key="4">
    <source>
        <dbReference type="ARBA" id="ARBA00023242"/>
    </source>
</evidence>
<accession>A0A0H5QHA0</accession>
<protein>
    <recommendedName>
        <fullName evidence="2">Thymocyte nuclear protein 1</fullName>
    </recommendedName>
</protein>
<dbReference type="InterPro" id="IPR002740">
    <property type="entry name" value="EVE_domain"/>
</dbReference>
<dbReference type="InterPro" id="IPR047197">
    <property type="entry name" value="THYN1-like_EVE"/>
</dbReference>
<keyword evidence="3" id="KW-0597">Phosphoprotein</keyword>
<evidence type="ECO:0000256" key="2">
    <source>
        <dbReference type="ARBA" id="ARBA00014654"/>
    </source>
</evidence>
<dbReference type="InterPro" id="IPR015947">
    <property type="entry name" value="PUA-like_sf"/>
</dbReference>
<dbReference type="PANTHER" id="PTHR14087">
    <property type="entry name" value="THYMOCYTE NUCLEAR PROTEIN 1"/>
    <property type="match status" value="1"/>
</dbReference>
<sequence>MRSPSRKRASDLRGRTPTSDFSVDEPMKKPKIDESVKENIALPETSGPNYWLFKSEPLSRIEQGIEMKFSIDDLAAAPNQTSCWDGVRNYQARNMMRDKMKAGDLGFFYHSSCPEPGIVGIVKVTKESYPDHSSWNKSSGHFDPRSVPESPIWFMVDVQLVRRLSRLISLHELKGYSDELQGLRLIARGSRLSIQPVAPDHWHRILALE</sequence>
<dbReference type="InterPro" id="IPR052181">
    <property type="entry name" value="5hmC_binding"/>
</dbReference>
<dbReference type="PANTHER" id="PTHR14087:SF7">
    <property type="entry name" value="THYMOCYTE NUCLEAR PROTEIN 1"/>
    <property type="match status" value="1"/>
</dbReference>
<evidence type="ECO:0000256" key="3">
    <source>
        <dbReference type="ARBA" id="ARBA00022553"/>
    </source>
</evidence>
<dbReference type="AlphaFoldDB" id="A0A0H5QHA0"/>
<reference evidence="7" key="1">
    <citation type="submission" date="2015-04" db="EMBL/GenBank/DDBJ databases">
        <title>The genome sequence of the plant pathogenic Rhizarian Plasmodiophora brassicae reveals insights in its biotrophic life cycle and the origin of chitin synthesis.</title>
        <authorList>
            <person name="Schwelm A."/>
            <person name="Fogelqvist J."/>
            <person name="Knaust A."/>
            <person name="Julke S."/>
            <person name="Lilja T."/>
            <person name="Dhandapani V."/>
            <person name="Bonilla-Rosso G."/>
            <person name="Karlsson M."/>
            <person name="Shevchenko A."/>
            <person name="Choi S.R."/>
            <person name="Kim H.G."/>
            <person name="Park J.Y."/>
            <person name="Lim Y.P."/>
            <person name="Ludwig-Muller J."/>
            <person name="Dixelius C."/>
        </authorList>
    </citation>
    <scope>NUCLEOTIDE SEQUENCE</scope>
    <source>
        <tissue evidence="7">Potato root galls</tissue>
    </source>
</reference>
<dbReference type="Gene3D" id="3.10.590.10">
    <property type="entry name" value="ph1033 like domains"/>
    <property type="match status" value="1"/>
</dbReference>
<evidence type="ECO:0000256" key="5">
    <source>
        <dbReference type="SAM" id="MobiDB-lite"/>
    </source>
</evidence>
<proteinExistence type="predicted"/>
<organism evidence="7">
    <name type="scientific">Spongospora subterranea</name>
    <dbReference type="NCBI Taxonomy" id="70186"/>
    <lineage>
        <taxon>Eukaryota</taxon>
        <taxon>Sar</taxon>
        <taxon>Rhizaria</taxon>
        <taxon>Endomyxa</taxon>
        <taxon>Phytomyxea</taxon>
        <taxon>Plasmodiophorida</taxon>
        <taxon>Plasmodiophoridae</taxon>
        <taxon>Spongospora</taxon>
    </lineage>
</organism>
<name>A0A0H5QHA0_9EUKA</name>
<dbReference type="FunFam" id="3.10.590.10:FF:000003">
    <property type="entry name" value="Thymocyte nuclear protein 1"/>
    <property type="match status" value="1"/>
</dbReference>
<dbReference type="EMBL" id="HACM01000274">
    <property type="protein sequence ID" value="CRZ00716.1"/>
    <property type="molecule type" value="Transcribed_RNA"/>
</dbReference>
<evidence type="ECO:0000256" key="1">
    <source>
        <dbReference type="ARBA" id="ARBA00004123"/>
    </source>
</evidence>
<dbReference type="GO" id="GO:0005634">
    <property type="term" value="C:nucleus"/>
    <property type="evidence" value="ECO:0007669"/>
    <property type="project" value="UniProtKB-SubCell"/>
</dbReference>
<keyword evidence="4" id="KW-0539">Nucleus</keyword>
<feature type="region of interest" description="Disordered" evidence="5">
    <location>
        <begin position="1"/>
        <end position="32"/>
    </location>
</feature>
<dbReference type="CDD" id="cd21133">
    <property type="entry name" value="EVE"/>
    <property type="match status" value="1"/>
</dbReference>
<evidence type="ECO:0000313" key="7">
    <source>
        <dbReference type="EMBL" id="CRZ00716.1"/>
    </source>
</evidence>
<comment type="subcellular location">
    <subcellularLocation>
        <location evidence="1">Nucleus</location>
    </subcellularLocation>
</comment>
<feature type="domain" description="EVE" evidence="6">
    <location>
        <begin position="49"/>
        <end position="207"/>
    </location>
</feature>
<dbReference type="Pfam" id="PF01878">
    <property type="entry name" value="EVE"/>
    <property type="match status" value="1"/>
</dbReference>